<protein>
    <submittedName>
        <fullName evidence="2">RNA polymerase alpha subunit</fullName>
    </submittedName>
</protein>
<sequence length="243" mass="29432">MKYLKIVILRNKTLKNEKMWHFLDVNHFHFLIVNYKVTKIRRNLKMIIFFYLVHNFLNLEEIKQNLFEINSKIKLLRFKIGSTIINNKKNIFFAVLDASKNKKYFAKDIFLPSWIKVVDLEEALFQKISSSIKIKFLIKVESKKGNYGNPLERVNFIIEKDEIFDFESNILFDLTTKRNVTPFKQFNSRIKTYQFKFFIIMFFNNTKIKIFFILFFNNSVIVLKYFFLFENLQVFDKGILILF</sequence>
<geneLocation type="chloroplast" evidence="2"/>
<feature type="transmembrane region" description="Helical" evidence="1">
    <location>
        <begin position="210"/>
        <end position="228"/>
    </location>
</feature>
<gene>
    <name evidence="2" type="primary">rpoA</name>
</gene>
<dbReference type="EMBL" id="MF622086">
    <property type="protein sequence ID" value="AXI98032.1"/>
    <property type="molecule type" value="Genomic_DNA"/>
</dbReference>
<keyword evidence="1" id="KW-0812">Transmembrane</keyword>
<dbReference type="AlphaFoldDB" id="A0A345UC46"/>
<keyword evidence="2" id="KW-0150">Chloroplast</keyword>
<keyword evidence="1" id="KW-1133">Transmembrane helix</keyword>
<evidence type="ECO:0000256" key="1">
    <source>
        <dbReference type="SAM" id="Phobius"/>
    </source>
</evidence>
<dbReference type="Gene3D" id="2.170.120.12">
    <property type="entry name" value="DNA-directed RNA polymerase, insert domain"/>
    <property type="match status" value="1"/>
</dbReference>
<dbReference type="GeneID" id="37625050"/>
<proteinExistence type="predicted"/>
<dbReference type="SUPFAM" id="SSF56553">
    <property type="entry name" value="Insert subdomain of RNA polymerase alpha subunit"/>
    <property type="match status" value="1"/>
</dbReference>
<dbReference type="InterPro" id="IPR036643">
    <property type="entry name" value="RNApol_insert_sf"/>
</dbReference>
<keyword evidence="2" id="KW-0934">Plastid</keyword>
<name>A0A345UC46_9EUGL</name>
<keyword evidence="1" id="KW-0472">Membrane</keyword>
<organism evidence="2">
    <name type="scientific">Euglena hiemalis</name>
    <dbReference type="NCBI Taxonomy" id="392896"/>
    <lineage>
        <taxon>Eukaryota</taxon>
        <taxon>Discoba</taxon>
        <taxon>Euglenozoa</taxon>
        <taxon>Euglenida</taxon>
        <taxon>Spirocuta</taxon>
        <taxon>Euglenophyceae</taxon>
        <taxon>Euglenales</taxon>
        <taxon>Euglenaceae</taxon>
        <taxon>Euglena</taxon>
    </lineage>
</organism>
<reference evidence="2" key="1">
    <citation type="journal article" date="2018" name="J. Appl. Phycol.">
        <title>Intrageneric chloroplast genome comparison in the genus Euglena (Phylum: Euglenophyta) with annotated chloroplast genomes of Euglena hiemalis and Euglena clara.</title>
        <authorList>
            <person name="Ellala Hewadikaramge M."/>
            <person name="Linton E."/>
        </authorList>
    </citation>
    <scope>NUCLEOTIDE SEQUENCE</scope>
    <source>
        <strain evidence="2">CCAP1224.35</strain>
    </source>
</reference>
<accession>A0A345UC46</accession>
<dbReference type="RefSeq" id="YP_009512118.1">
    <property type="nucleotide sequence ID" value="NC_039156.1"/>
</dbReference>
<evidence type="ECO:0000313" key="2">
    <source>
        <dbReference type="EMBL" id="AXI98032.1"/>
    </source>
</evidence>